<dbReference type="InterPro" id="IPR003329">
    <property type="entry name" value="Cytidylyl_trans"/>
</dbReference>
<dbReference type="PANTHER" id="PTHR21485">
    <property type="entry name" value="HAD SUPERFAMILY MEMBERS CMAS AND KDSC"/>
    <property type="match status" value="1"/>
</dbReference>
<organism evidence="1 2">
    <name type="scientific">Christiangramia forsetii</name>
    <dbReference type="NCBI Taxonomy" id="411153"/>
    <lineage>
        <taxon>Bacteria</taxon>
        <taxon>Pseudomonadati</taxon>
        <taxon>Bacteroidota</taxon>
        <taxon>Flavobacteriia</taxon>
        <taxon>Flavobacteriales</taxon>
        <taxon>Flavobacteriaceae</taxon>
        <taxon>Christiangramia</taxon>
    </lineage>
</organism>
<keyword evidence="2" id="KW-1185">Reference proteome</keyword>
<dbReference type="Pfam" id="PF02348">
    <property type="entry name" value="CTP_transf_3"/>
    <property type="match status" value="1"/>
</dbReference>
<evidence type="ECO:0000313" key="1">
    <source>
        <dbReference type="EMBL" id="GGG33224.1"/>
    </source>
</evidence>
<evidence type="ECO:0008006" key="3">
    <source>
        <dbReference type="Google" id="ProtNLM"/>
    </source>
</evidence>
<dbReference type="EMBL" id="BMIX01000003">
    <property type="protein sequence ID" value="GGG33224.1"/>
    <property type="molecule type" value="Genomic_DNA"/>
</dbReference>
<dbReference type="Gene3D" id="3.90.550.10">
    <property type="entry name" value="Spore Coat Polysaccharide Biosynthesis Protein SpsA, Chain A"/>
    <property type="match status" value="1"/>
</dbReference>
<evidence type="ECO:0000313" key="2">
    <source>
        <dbReference type="Proteomes" id="UP000605733"/>
    </source>
</evidence>
<accession>A0ABQ1WK67</accession>
<comment type="caution">
    <text evidence="1">The sequence shown here is derived from an EMBL/GenBank/DDBJ whole genome shotgun (WGS) entry which is preliminary data.</text>
</comment>
<reference evidence="2" key="1">
    <citation type="journal article" date="2019" name="Int. J. Syst. Evol. Microbiol.">
        <title>The Global Catalogue of Microorganisms (GCM) 10K type strain sequencing project: providing services to taxonomists for standard genome sequencing and annotation.</title>
        <authorList>
            <consortium name="The Broad Institute Genomics Platform"/>
            <consortium name="The Broad Institute Genome Sequencing Center for Infectious Disease"/>
            <person name="Wu L."/>
            <person name="Ma J."/>
        </authorList>
    </citation>
    <scope>NUCLEOTIDE SEQUENCE [LARGE SCALE GENOMIC DNA]</scope>
    <source>
        <strain evidence="2">CGMCC 1.15422</strain>
    </source>
</reference>
<dbReference type="CDD" id="cd02513">
    <property type="entry name" value="CMP-NeuAc_Synthase"/>
    <property type="match status" value="1"/>
</dbReference>
<protein>
    <recommendedName>
        <fullName evidence="3">N-acylneuraminate cytidylyltransferase</fullName>
    </recommendedName>
</protein>
<name>A0ABQ1WK67_9FLAO</name>
<dbReference type="Proteomes" id="UP000605733">
    <property type="component" value="Unassembled WGS sequence"/>
</dbReference>
<proteinExistence type="predicted"/>
<gene>
    <name evidence="1" type="primary">neuA</name>
    <name evidence="1" type="ORF">GCM10011532_16070</name>
</gene>
<sequence>MRILGLIPARGGSKGIPRKNIKKLGGQPLLKYTIDSGKRSRYLSKLILSSEDSGIIEVAKSLGLEVPFVRPGDLSRDATPSLDVLKHALKFYADQDENFEAVCLLQTTTPFRRDTLIDEAIEKFIDGDYDSVISVREIPAEFNPHWAFEAHDGVLKIATGESTPITRRQDLPKTYHRDGAIYITKTEVILNSNSLLGDNIGFIDVSAQDYVNLDTMEDWKKAEEILKKRN</sequence>
<dbReference type="SUPFAM" id="SSF53448">
    <property type="entry name" value="Nucleotide-diphospho-sugar transferases"/>
    <property type="match status" value="1"/>
</dbReference>
<dbReference type="InterPro" id="IPR029044">
    <property type="entry name" value="Nucleotide-diphossugar_trans"/>
</dbReference>
<dbReference type="InterPro" id="IPR050793">
    <property type="entry name" value="CMP-NeuNAc_synthase"/>
</dbReference>
<dbReference type="RefSeq" id="WP_011708492.1">
    <property type="nucleotide sequence ID" value="NZ_BMIX01000003.1"/>
</dbReference>
<dbReference type="PANTHER" id="PTHR21485:SF6">
    <property type="entry name" value="N-ACYLNEURAMINATE CYTIDYLYLTRANSFERASE-RELATED"/>
    <property type="match status" value="1"/>
</dbReference>